<dbReference type="AlphaFoldDB" id="A0A975JDM0"/>
<keyword evidence="3" id="KW-1185">Reference proteome</keyword>
<dbReference type="EMBL" id="CP073581">
    <property type="protein sequence ID" value="QUJ76422.1"/>
    <property type="molecule type" value="Genomic_DNA"/>
</dbReference>
<keyword evidence="1" id="KW-0472">Membrane</keyword>
<evidence type="ECO:0000256" key="1">
    <source>
        <dbReference type="SAM" id="Phobius"/>
    </source>
</evidence>
<reference evidence="2" key="1">
    <citation type="submission" date="2021-04" db="EMBL/GenBank/DDBJ databases">
        <title>Complete genome sequence for Sulfitobacter sp. strain JK7-1.</title>
        <authorList>
            <person name="Park S.-J."/>
        </authorList>
    </citation>
    <scope>NUCLEOTIDE SEQUENCE</scope>
    <source>
        <strain evidence="2">JK7-1</strain>
    </source>
</reference>
<protein>
    <submittedName>
        <fullName evidence="2">Uncharacterized protein</fullName>
    </submittedName>
</protein>
<name>A0A975JDM0_9RHOB</name>
<keyword evidence="1" id="KW-0812">Transmembrane</keyword>
<gene>
    <name evidence="2" type="ORF">KDD17_16305</name>
</gene>
<dbReference type="RefSeq" id="WP_212704620.1">
    <property type="nucleotide sequence ID" value="NZ_CP073581.1"/>
</dbReference>
<keyword evidence="1" id="KW-1133">Transmembrane helix</keyword>
<accession>A0A975JDM0</accession>
<evidence type="ECO:0000313" key="2">
    <source>
        <dbReference type="EMBL" id="QUJ76422.1"/>
    </source>
</evidence>
<sequence length="73" mass="7886">MNTEKAPQRLAAHPRNIVLRQMIVCGVALCVMGAGVWTLWSDMAPYHPAEMSESGTFELQDVSRDAGGIAALD</sequence>
<organism evidence="2 3">
    <name type="scientific">Sulfitobacter albidus</name>
    <dbReference type="NCBI Taxonomy" id="2829501"/>
    <lineage>
        <taxon>Bacteria</taxon>
        <taxon>Pseudomonadati</taxon>
        <taxon>Pseudomonadota</taxon>
        <taxon>Alphaproteobacteria</taxon>
        <taxon>Rhodobacterales</taxon>
        <taxon>Roseobacteraceae</taxon>
        <taxon>Sulfitobacter</taxon>
    </lineage>
</organism>
<proteinExistence type="predicted"/>
<evidence type="ECO:0000313" key="3">
    <source>
        <dbReference type="Proteomes" id="UP000683291"/>
    </source>
</evidence>
<dbReference type="Proteomes" id="UP000683291">
    <property type="component" value="Chromosome 1"/>
</dbReference>
<dbReference type="KEGG" id="sual:KDD17_16305"/>
<feature type="transmembrane region" description="Helical" evidence="1">
    <location>
        <begin position="21"/>
        <end position="40"/>
    </location>
</feature>